<evidence type="ECO:0008006" key="4">
    <source>
        <dbReference type="Google" id="ProtNLM"/>
    </source>
</evidence>
<feature type="compositionally biased region" description="Low complexity" evidence="1">
    <location>
        <begin position="57"/>
        <end position="70"/>
    </location>
</feature>
<evidence type="ECO:0000313" key="3">
    <source>
        <dbReference type="Proteomes" id="UP000807025"/>
    </source>
</evidence>
<proteinExistence type="predicted"/>
<dbReference type="EMBL" id="MU154605">
    <property type="protein sequence ID" value="KAF9492173.1"/>
    <property type="molecule type" value="Genomic_DNA"/>
</dbReference>
<dbReference type="AlphaFoldDB" id="A0A9P6DDN3"/>
<dbReference type="Pfam" id="PF18758">
    <property type="entry name" value="KDZ"/>
    <property type="match status" value="2"/>
</dbReference>
<gene>
    <name evidence="2" type="ORF">BDN71DRAFT_1433390</name>
</gene>
<protein>
    <recommendedName>
        <fullName evidence="4">CxC2-like cysteine cluster KDZ transposase-associated domain-containing protein</fullName>
    </recommendedName>
</protein>
<reference evidence="2" key="1">
    <citation type="submission" date="2020-11" db="EMBL/GenBank/DDBJ databases">
        <authorList>
            <consortium name="DOE Joint Genome Institute"/>
            <person name="Ahrendt S."/>
            <person name="Riley R."/>
            <person name="Andreopoulos W."/>
            <person name="Labutti K."/>
            <person name="Pangilinan J."/>
            <person name="Ruiz-Duenas F.J."/>
            <person name="Barrasa J.M."/>
            <person name="Sanchez-Garcia M."/>
            <person name="Camarero S."/>
            <person name="Miyauchi S."/>
            <person name="Serrano A."/>
            <person name="Linde D."/>
            <person name="Babiker R."/>
            <person name="Drula E."/>
            <person name="Ayuso-Fernandez I."/>
            <person name="Pacheco R."/>
            <person name="Padilla G."/>
            <person name="Ferreira P."/>
            <person name="Barriuso J."/>
            <person name="Kellner H."/>
            <person name="Castanera R."/>
            <person name="Alfaro M."/>
            <person name="Ramirez L."/>
            <person name="Pisabarro A.G."/>
            <person name="Kuo A."/>
            <person name="Tritt A."/>
            <person name="Lipzen A."/>
            <person name="He G."/>
            <person name="Yan M."/>
            <person name="Ng V."/>
            <person name="Cullen D."/>
            <person name="Martin F."/>
            <person name="Rosso M.-N."/>
            <person name="Henrissat B."/>
            <person name="Hibbett D."/>
            <person name="Martinez A.T."/>
            <person name="Grigoriev I.V."/>
        </authorList>
    </citation>
    <scope>NUCLEOTIDE SEQUENCE</scope>
    <source>
        <strain evidence="2">ATCC 90797</strain>
    </source>
</reference>
<evidence type="ECO:0000256" key="1">
    <source>
        <dbReference type="SAM" id="MobiDB-lite"/>
    </source>
</evidence>
<name>A0A9P6DDN3_PLEER</name>
<dbReference type="OrthoDB" id="3261436at2759"/>
<accession>A0A9P6DDN3</accession>
<organism evidence="2 3">
    <name type="scientific">Pleurotus eryngii</name>
    <name type="common">Boletus of the steppes</name>
    <dbReference type="NCBI Taxonomy" id="5323"/>
    <lineage>
        <taxon>Eukaryota</taxon>
        <taxon>Fungi</taxon>
        <taxon>Dikarya</taxon>
        <taxon>Basidiomycota</taxon>
        <taxon>Agaricomycotina</taxon>
        <taxon>Agaricomycetes</taxon>
        <taxon>Agaricomycetidae</taxon>
        <taxon>Agaricales</taxon>
        <taxon>Pleurotineae</taxon>
        <taxon>Pleurotaceae</taxon>
        <taxon>Pleurotus</taxon>
    </lineage>
</organism>
<sequence>MKTTSQPSRKASTKLYYKWNREKLIASAKEACQWQMWKLHEHGFFNAPENDDNYSKYEYSSEAESSTASDSEGDWECEEKDIPQTSISHTHAHGPGGYQQNPIWNLLKPCIKANTSLVFEDFPPIHALDYQLFGPVDREGLGLPMLGNMFSLDHTYLAHLANMDTDDVAVSQACKPLLSEKPISRNWHAWRAWATIHPLQCVHSARLGLRQHSAESALIQASTAFNVWLISIDVHHYIALSLDIPAANHVPTCYLLLTMALLLSTPSVFIPSAWITDQYEPFIRMMREWWHLHFLKCSGRMNDPEGPAGTGQGELALKCPVCPHPKINLPHDWEKAPPQTSRLYTLFVGIDANFRLKRKDVSSDCANPGLRRGWSYFVEEGKYQDYLKTCKEPVQKSTCNAHKAVNDADKYLVMDYLFFSSIANTPHKWLMLAPLLEREVTFLVLKFHLPAHIMVCQSSFSFNYTCGVGQTDREAPEPGWDFLNPAAGQTKEMGPGAHHELLEDLMGNRNWKKTVGIDVEKWEADPTADNPFSAVVNKLNHQEGLLLAKGELELFHEHVNPYVLISTGQDLEEQQQSLAHDTANLGMHATNRQQLMLVQNANIVRNKVNVWIDYQKLYCPSASALRTGKSNSLMDPIAAMPMINLWLPSSIGSCATCPKLLREIEWQLWHAQANDALHDICANLQIMVGVFQQKDCFKQGHPSRLVQFDLQATRWGHLPNISQRDERDGGQTNNIMDLASGWSGGDSRANCPSGVVQESSTGYVMEMKNVKYHMYKECNRKRYLKLLGSNYGSEAQNWRQAICQANGLKPEAKSKLEPHSKN</sequence>
<keyword evidence="3" id="KW-1185">Reference proteome</keyword>
<evidence type="ECO:0000313" key="2">
    <source>
        <dbReference type="EMBL" id="KAF9492173.1"/>
    </source>
</evidence>
<dbReference type="InterPro" id="IPR040521">
    <property type="entry name" value="KDZ"/>
</dbReference>
<dbReference type="Proteomes" id="UP000807025">
    <property type="component" value="Unassembled WGS sequence"/>
</dbReference>
<feature type="region of interest" description="Disordered" evidence="1">
    <location>
        <begin position="57"/>
        <end position="78"/>
    </location>
</feature>
<comment type="caution">
    <text evidence="2">The sequence shown here is derived from an EMBL/GenBank/DDBJ whole genome shotgun (WGS) entry which is preliminary data.</text>
</comment>